<dbReference type="InterPro" id="IPR021516">
    <property type="entry name" value="DUF3179"/>
</dbReference>
<keyword evidence="1" id="KW-0732">Signal</keyword>
<comment type="caution">
    <text evidence="2">The sequence shown here is derived from an EMBL/GenBank/DDBJ whole genome shotgun (WGS) entry which is preliminary data.</text>
</comment>
<sequence length="378" mass="44071">MNFLKNILLLFFTFGAVSIASAQINRVGVKSEWTTNVDNSSISLYEYENLVPKDAFQSIDHPRFYNEENAKEEYKEEANVVVVAAGREFKAYPLDFLMFHQVINDRIGGMPIAITYCPLTDAVEVYERRFQYKGVQRELTLHPSGMIRKSNIILYDQQSESWWQQYNGKSYTGEFKGHELVKYPVLRMTMGQYFDNYRYGLVMKFNERDELLPYGKNPYYNYDNVLVEKPLHLNYMPSERLMPMERIVAVKLLDEHVIYPLEDVQERGVINDKPLDMYIAVFYSGASTSMLAGRDIHTNKKIGSVAVYSSFHEGQSLSFSKEGEVFRDDQTQSVWNFSGRCIEGKLKGQQLKMLKFSQNFSFPELDFYPNSLIYNINW</sequence>
<name>A0A7X9P3B2_9BACT</name>
<reference evidence="2 3" key="1">
    <citation type="submission" date="2020-04" db="EMBL/GenBank/DDBJ databases">
        <title>Flammeovirga sp. SR4, a novel species isolated from seawater.</title>
        <authorList>
            <person name="Wang X."/>
        </authorList>
    </citation>
    <scope>NUCLEOTIDE SEQUENCE [LARGE SCALE GENOMIC DNA]</scope>
    <source>
        <strain evidence="2 3">ATCC 23126</strain>
    </source>
</reference>
<organism evidence="2 3">
    <name type="scientific">Flammeovirga aprica JL-4</name>
    <dbReference type="NCBI Taxonomy" id="694437"/>
    <lineage>
        <taxon>Bacteria</taxon>
        <taxon>Pseudomonadati</taxon>
        <taxon>Bacteroidota</taxon>
        <taxon>Cytophagia</taxon>
        <taxon>Cytophagales</taxon>
        <taxon>Flammeovirgaceae</taxon>
        <taxon>Flammeovirga</taxon>
    </lineage>
</organism>
<protein>
    <submittedName>
        <fullName evidence="2">DUF3179 domain-containing protein</fullName>
    </submittedName>
</protein>
<evidence type="ECO:0000256" key="1">
    <source>
        <dbReference type="SAM" id="SignalP"/>
    </source>
</evidence>
<keyword evidence="3" id="KW-1185">Reference proteome</keyword>
<gene>
    <name evidence="2" type="ORF">HHU12_10630</name>
</gene>
<dbReference type="AlphaFoldDB" id="A0A7X9P3B2"/>
<dbReference type="Proteomes" id="UP000576082">
    <property type="component" value="Unassembled WGS sequence"/>
</dbReference>
<evidence type="ECO:0000313" key="2">
    <source>
        <dbReference type="EMBL" id="NME68413.1"/>
    </source>
</evidence>
<dbReference type="EMBL" id="JABANE010000023">
    <property type="protein sequence ID" value="NME68413.1"/>
    <property type="molecule type" value="Genomic_DNA"/>
</dbReference>
<feature type="signal peptide" evidence="1">
    <location>
        <begin position="1"/>
        <end position="22"/>
    </location>
</feature>
<evidence type="ECO:0000313" key="3">
    <source>
        <dbReference type="Proteomes" id="UP000576082"/>
    </source>
</evidence>
<dbReference type="Pfam" id="PF11376">
    <property type="entry name" value="DUF3179"/>
    <property type="match status" value="1"/>
</dbReference>
<proteinExistence type="predicted"/>
<feature type="chain" id="PRO_5031370270" evidence="1">
    <location>
        <begin position="23"/>
        <end position="378"/>
    </location>
</feature>
<accession>A0A7X9P3B2</accession>